<dbReference type="AlphaFoldDB" id="A0A7S4SW03"/>
<feature type="region of interest" description="Disordered" evidence="2">
    <location>
        <begin position="338"/>
        <end position="372"/>
    </location>
</feature>
<gene>
    <name evidence="4" type="ORF">AMON00008_LOCUS57610</name>
</gene>
<feature type="region of interest" description="Disordered" evidence="2">
    <location>
        <begin position="1"/>
        <end position="28"/>
    </location>
</feature>
<evidence type="ECO:0000313" key="4">
    <source>
        <dbReference type="EMBL" id="CAE4657615.1"/>
    </source>
</evidence>
<dbReference type="PROSITE" id="PS50110">
    <property type="entry name" value="RESPONSE_REGULATORY"/>
    <property type="match status" value="1"/>
</dbReference>
<evidence type="ECO:0000259" key="3">
    <source>
        <dbReference type="PROSITE" id="PS50110"/>
    </source>
</evidence>
<dbReference type="SUPFAM" id="SSF52172">
    <property type="entry name" value="CheY-like"/>
    <property type="match status" value="1"/>
</dbReference>
<sequence>MAGATQGGMPFAGMRSDIPAPRPRTPSPIRKVADLNAPPAPARDFEIDPGNIDVIYAEDEEIFRETAIRELLKVGFVRSNIYESENGLGALEHLARLQVEGHAHLPLVVLLDVRMPGMDGRECALQIQELVKKKLLRREPFVICISSIHRQVIVDEGKGNFQVVIPKPFGTDYLNEAIELLRRWWTMGHGRHLAAWKEFNPNEIDIIAADDEPVCRLSAYMAFVQSGVDNDGVMEVDDESELMDALIEAQEKDHTRPLIILLGKESWAKSIYHYIETNKGKATVKREPFVVCTSVNSDRIGASSAVDHFHAFLPRTFGQADVKWCLEFCRLWWLTRGDGPQATGDAEEGEEDEKDDESECSGSEAMSEMSND</sequence>
<evidence type="ECO:0000256" key="2">
    <source>
        <dbReference type="SAM" id="MobiDB-lite"/>
    </source>
</evidence>
<keyword evidence="1" id="KW-0597">Phosphoprotein</keyword>
<dbReference type="GO" id="GO:0000160">
    <property type="term" value="P:phosphorelay signal transduction system"/>
    <property type="evidence" value="ECO:0007669"/>
    <property type="project" value="InterPro"/>
</dbReference>
<name>A0A7S4SW03_9DINO</name>
<proteinExistence type="predicted"/>
<dbReference type="SMART" id="SM00448">
    <property type="entry name" value="REC"/>
    <property type="match status" value="1"/>
</dbReference>
<organism evidence="4">
    <name type="scientific">Alexandrium monilatum</name>
    <dbReference type="NCBI Taxonomy" id="311494"/>
    <lineage>
        <taxon>Eukaryota</taxon>
        <taxon>Sar</taxon>
        <taxon>Alveolata</taxon>
        <taxon>Dinophyceae</taxon>
        <taxon>Gonyaulacales</taxon>
        <taxon>Pyrocystaceae</taxon>
        <taxon>Alexandrium</taxon>
    </lineage>
</organism>
<evidence type="ECO:0000256" key="1">
    <source>
        <dbReference type="PROSITE-ProRule" id="PRU00169"/>
    </source>
</evidence>
<dbReference type="InterPro" id="IPR011006">
    <property type="entry name" value="CheY-like_superfamily"/>
</dbReference>
<protein>
    <recommendedName>
        <fullName evidence="3">Response regulatory domain-containing protein</fullName>
    </recommendedName>
</protein>
<dbReference type="EMBL" id="HBNR01080630">
    <property type="protein sequence ID" value="CAE4657615.1"/>
    <property type="molecule type" value="Transcribed_RNA"/>
</dbReference>
<dbReference type="InterPro" id="IPR001789">
    <property type="entry name" value="Sig_transdc_resp-reg_receiver"/>
</dbReference>
<accession>A0A7S4SW03</accession>
<feature type="compositionally biased region" description="Acidic residues" evidence="2">
    <location>
        <begin position="345"/>
        <end position="359"/>
    </location>
</feature>
<reference evidence="4" key="1">
    <citation type="submission" date="2021-01" db="EMBL/GenBank/DDBJ databases">
        <authorList>
            <person name="Corre E."/>
            <person name="Pelletier E."/>
            <person name="Niang G."/>
            <person name="Scheremetjew M."/>
            <person name="Finn R."/>
            <person name="Kale V."/>
            <person name="Holt S."/>
            <person name="Cochrane G."/>
            <person name="Meng A."/>
            <person name="Brown T."/>
            <person name="Cohen L."/>
        </authorList>
    </citation>
    <scope>NUCLEOTIDE SEQUENCE</scope>
    <source>
        <strain evidence="4">CCMP3105</strain>
    </source>
</reference>
<feature type="modified residue" description="4-aspartylphosphate" evidence="1">
    <location>
        <position position="112"/>
    </location>
</feature>
<feature type="domain" description="Response regulatory" evidence="3">
    <location>
        <begin position="53"/>
        <end position="182"/>
    </location>
</feature>
<dbReference type="Gene3D" id="3.40.50.2300">
    <property type="match status" value="1"/>
</dbReference>